<comment type="caution">
    <text evidence="7">The sequence shown here is derived from an EMBL/GenBank/DDBJ whole genome shotgun (WGS) entry which is preliminary data.</text>
</comment>
<dbReference type="Pfam" id="PF03636">
    <property type="entry name" value="Glyco_hydro_65N"/>
    <property type="match status" value="1"/>
</dbReference>
<gene>
    <name evidence="7" type="ORF">ABN401_03165</name>
</gene>
<dbReference type="InterPro" id="IPR012341">
    <property type="entry name" value="6hp_glycosidase-like_sf"/>
</dbReference>
<dbReference type="GO" id="GO:0016787">
    <property type="term" value="F:hydrolase activity"/>
    <property type="evidence" value="ECO:0007669"/>
    <property type="project" value="UniProtKB-KW"/>
</dbReference>
<evidence type="ECO:0000313" key="7">
    <source>
        <dbReference type="EMBL" id="MEQ7154209.1"/>
    </source>
</evidence>
<name>A0ABV1NM05_9CAUL</name>
<dbReference type="PANTHER" id="PTHR11051">
    <property type="entry name" value="GLYCOSYL HYDROLASE-RELATED"/>
    <property type="match status" value="1"/>
</dbReference>
<dbReference type="RefSeq" id="WP_349683384.1">
    <property type="nucleotide sequence ID" value="NZ_JBEGDD010000002.1"/>
</dbReference>
<evidence type="ECO:0000259" key="5">
    <source>
        <dbReference type="Pfam" id="PF03633"/>
    </source>
</evidence>
<dbReference type="Gene3D" id="1.50.10.10">
    <property type="match status" value="1"/>
</dbReference>
<dbReference type="InterPro" id="IPR008928">
    <property type="entry name" value="6-hairpin_glycosidase_sf"/>
</dbReference>
<proteinExistence type="inferred from homology"/>
<keyword evidence="7" id="KW-0378">Hydrolase</keyword>
<dbReference type="InterPro" id="IPR005194">
    <property type="entry name" value="Glyco_hydro_65_C"/>
</dbReference>
<dbReference type="Pfam" id="PF03633">
    <property type="entry name" value="Glyco_hydro_65C"/>
    <property type="match status" value="1"/>
</dbReference>
<dbReference type="InterPro" id="IPR017045">
    <property type="entry name" value="Malt_Pase/Glycosyl_Hdrlase"/>
</dbReference>
<protein>
    <submittedName>
        <fullName evidence="7">Glycosyl hydrolase family 65 protein</fullName>
    </submittedName>
</protein>
<evidence type="ECO:0000256" key="3">
    <source>
        <dbReference type="ARBA" id="ARBA00022679"/>
    </source>
</evidence>
<dbReference type="PANTHER" id="PTHR11051:SF8">
    <property type="entry name" value="PROTEIN-GLUCOSYLGALACTOSYLHYDROXYLYSINE GLUCOSIDASE"/>
    <property type="match status" value="1"/>
</dbReference>
<keyword evidence="8" id="KW-1185">Reference proteome</keyword>
<evidence type="ECO:0000256" key="2">
    <source>
        <dbReference type="ARBA" id="ARBA00022676"/>
    </source>
</evidence>
<dbReference type="PIRSF" id="PIRSF036289">
    <property type="entry name" value="Glycosyl_hydrolase_malt_phosph"/>
    <property type="match status" value="1"/>
</dbReference>
<evidence type="ECO:0000259" key="4">
    <source>
        <dbReference type="Pfam" id="PF03632"/>
    </source>
</evidence>
<evidence type="ECO:0000259" key="6">
    <source>
        <dbReference type="Pfam" id="PF03636"/>
    </source>
</evidence>
<dbReference type="InterPro" id="IPR037018">
    <property type="entry name" value="GH65_N"/>
</dbReference>
<dbReference type="InterPro" id="IPR011013">
    <property type="entry name" value="Gal_mutarotase_sf_dom"/>
</dbReference>
<feature type="domain" description="Glycoside hydrolase family 65 N-terminal" evidence="6">
    <location>
        <begin position="24"/>
        <end position="249"/>
    </location>
</feature>
<dbReference type="InterPro" id="IPR005196">
    <property type="entry name" value="Glyco_hydro_65_N"/>
</dbReference>
<comment type="similarity">
    <text evidence="1">Belongs to the glycosyl hydrolase 65 family.</text>
</comment>
<keyword evidence="2" id="KW-0328">Glycosyltransferase</keyword>
<dbReference type="Gene3D" id="2.60.420.10">
    <property type="entry name" value="Maltose phosphorylase, domain 3"/>
    <property type="match status" value="1"/>
</dbReference>
<feature type="domain" description="Glycoside hydrolase family 65 C-terminal" evidence="5">
    <location>
        <begin position="690"/>
        <end position="750"/>
    </location>
</feature>
<dbReference type="InterPro" id="IPR005195">
    <property type="entry name" value="Glyco_hydro_65_M"/>
</dbReference>
<evidence type="ECO:0000256" key="1">
    <source>
        <dbReference type="ARBA" id="ARBA00006768"/>
    </source>
</evidence>
<keyword evidence="3" id="KW-0808">Transferase</keyword>
<reference evidence="7 8" key="1">
    <citation type="submission" date="2024-06" db="EMBL/GenBank/DDBJ databases">
        <title>Brevundimonas sp. C11.</title>
        <authorList>
            <person name="Maltman C."/>
        </authorList>
    </citation>
    <scope>NUCLEOTIDE SEQUENCE [LARGE SCALE GENOMIC DNA]</scope>
    <source>
        <strain evidence="7 8">C11</strain>
    </source>
</reference>
<organism evidence="7 8">
    <name type="scientific">Brevundimonas aurifodinae</name>
    <dbReference type="NCBI Taxonomy" id="1508312"/>
    <lineage>
        <taxon>Bacteria</taxon>
        <taxon>Pseudomonadati</taxon>
        <taxon>Pseudomonadota</taxon>
        <taxon>Alphaproteobacteria</taxon>
        <taxon>Caulobacterales</taxon>
        <taxon>Caulobacteraceae</taxon>
        <taxon>Brevundimonas</taxon>
    </lineage>
</organism>
<dbReference type="SUPFAM" id="SSF74650">
    <property type="entry name" value="Galactose mutarotase-like"/>
    <property type="match status" value="1"/>
</dbReference>
<dbReference type="Pfam" id="PF03632">
    <property type="entry name" value="Glyco_hydro_65m"/>
    <property type="match status" value="1"/>
</dbReference>
<dbReference type="Proteomes" id="UP001445732">
    <property type="component" value="Unassembled WGS sequence"/>
</dbReference>
<sequence length="768" mass="84562">MTDSKTLKQALEPTADAAWVLHDDGCDPLRENDRATRFAISNGFLGVRASQVINRSPQSVASPNTYVAGLFDTPDADRAVPELVCVPNGLQVRIGLPEGQLVQHFGPGPSHPLTLDMRRGLLLSECRLVDGSDVSVRLRLLSLVSQDHRSLGLQLLDLEVERGETEMTLEAAFEGVDRDLVAERLENELGVWRTRHSGKRLGLAVGLSLRIDGQEAAPVVLAPFKWSWTWRSRPGQIVYLERILAVARSDAPDQDPGAEVRDDLKAVSQSGWRSLLARHEAAWANRWSFSGVEVEGDAAAQKALRFAIYHLTGAANPDDPRVSIGARALTGADYRGHVFWDTEIFLLPFYIMTWPEAARSLLMYRFHTLGGARAKAADRGWRGAFYAWESADSGIETTPEQAVGPDRQITDILTGTQEQHISADVAYAVWQYWQATGDDDFLVEAGAEILLETARFWASRAQPEADGLRHIRGVIGPDEYHETIDDNAFTNVMARWNIRRALDVAALLGERWPERWADLSIRLDLHDAELKSWSDVAETMATGRVPATGLFEQFAGYFDLEDVDLSAYAGRTVPMDVVLGRERTQRSQVIKQADVVALLALLPDEFAGETGTANFRYYEPRCGHGSSLSTAMHGLVAARLGATGMALDYFRRTAAIDLADTKVAIGGGIHIAAQGGLWMMTIFGFAGLALRSDGITLTPHLPASWNSLSFSLQWRGRRLAVRIDQANLKLDVRLDSGLPMTVAVYGEPHGLRVDQGLVTDIRRSDQGD</sequence>
<dbReference type="SUPFAM" id="SSF48208">
    <property type="entry name" value="Six-hairpin glycosidases"/>
    <property type="match status" value="1"/>
</dbReference>
<evidence type="ECO:0000313" key="8">
    <source>
        <dbReference type="Proteomes" id="UP001445732"/>
    </source>
</evidence>
<accession>A0ABV1NM05</accession>
<dbReference type="Gene3D" id="2.70.98.40">
    <property type="entry name" value="Glycoside hydrolase, family 65, N-terminal domain"/>
    <property type="match status" value="1"/>
</dbReference>
<dbReference type="EMBL" id="JBEGDD010000002">
    <property type="protein sequence ID" value="MEQ7154209.1"/>
    <property type="molecule type" value="Genomic_DNA"/>
</dbReference>
<feature type="domain" description="Glycoside hydrolase family 65 central catalytic" evidence="4">
    <location>
        <begin position="305"/>
        <end position="679"/>
    </location>
</feature>